<proteinExistence type="predicted"/>
<sequence>MGGGREVQPIDRSQESVDVIFLDSSTMRRSDQIKASVFDGSEFHASWRLERIETVRDHGKEELQQAIKRDLTLNGTWKIA</sequence>
<protein>
    <submittedName>
        <fullName evidence="1">Uncharacterized protein</fullName>
    </submittedName>
</protein>
<dbReference type="AlphaFoldDB" id="A0A0Q3R2Z5"/>
<organism evidence="1 2">
    <name type="scientific">Amazona aestiva</name>
    <name type="common">Blue-fronted Amazon parrot</name>
    <dbReference type="NCBI Taxonomy" id="12930"/>
    <lineage>
        <taxon>Eukaryota</taxon>
        <taxon>Metazoa</taxon>
        <taxon>Chordata</taxon>
        <taxon>Craniata</taxon>
        <taxon>Vertebrata</taxon>
        <taxon>Euteleostomi</taxon>
        <taxon>Archelosauria</taxon>
        <taxon>Archosauria</taxon>
        <taxon>Dinosauria</taxon>
        <taxon>Saurischia</taxon>
        <taxon>Theropoda</taxon>
        <taxon>Coelurosauria</taxon>
        <taxon>Aves</taxon>
        <taxon>Neognathae</taxon>
        <taxon>Neoaves</taxon>
        <taxon>Telluraves</taxon>
        <taxon>Australaves</taxon>
        <taxon>Psittaciformes</taxon>
        <taxon>Psittacidae</taxon>
        <taxon>Amazona</taxon>
    </lineage>
</organism>
<dbReference type="EMBL" id="LMAW01002567">
    <property type="protein sequence ID" value="KQK79785.1"/>
    <property type="molecule type" value="Genomic_DNA"/>
</dbReference>
<reference evidence="1 2" key="1">
    <citation type="submission" date="2015-10" db="EMBL/GenBank/DDBJ databases">
        <authorList>
            <person name="Gilbert D.G."/>
        </authorList>
    </citation>
    <scope>NUCLEOTIDE SEQUENCE [LARGE SCALE GENOMIC DNA]</scope>
    <source>
        <strain evidence="1">FVVF132</strain>
    </source>
</reference>
<accession>A0A0Q3R2Z5</accession>
<gene>
    <name evidence="1" type="ORF">AAES_124428</name>
</gene>
<comment type="caution">
    <text evidence="1">The sequence shown here is derived from an EMBL/GenBank/DDBJ whole genome shotgun (WGS) entry which is preliminary data.</text>
</comment>
<evidence type="ECO:0000313" key="2">
    <source>
        <dbReference type="Proteomes" id="UP000051836"/>
    </source>
</evidence>
<keyword evidence="2" id="KW-1185">Reference proteome</keyword>
<name>A0A0Q3R2Z5_AMAAE</name>
<dbReference type="Proteomes" id="UP000051836">
    <property type="component" value="Unassembled WGS sequence"/>
</dbReference>
<evidence type="ECO:0000313" key="1">
    <source>
        <dbReference type="EMBL" id="KQK79785.1"/>
    </source>
</evidence>